<feature type="region of interest" description="Disordered" evidence="1">
    <location>
        <begin position="253"/>
        <end position="289"/>
    </location>
</feature>
<feature type="region of interest" description="Disordered" evidence="1">
    <location>
        <begin position="162"/>
        <end position="182"/>
    </location>
</feature>
<feature type="region of interest" description="Disordered" evidence="1">
    <location>
        <begin position="362"/>
        <end position="387"/>
    </location>
</feature>
<reference evidence="4" key="1">
    <citation type="submission" date="2024-04" db="EMBL/GenBank/DDBJ databases">
        <authorList>
            <person name="Shaw F."/>
            <person name="Minotto A."/>
        </authorList>
    </citation>
    <scope>NUCLEOTIDE SEQUENCE [LARGE SCALE GENOMIC DNA]</scope>
</reference>
<evidence type="ECO:0000259" key="2">
    <source>
        <dbReference type="Pfam" id="PF20263"/>
    </source>
</evidence>
<sequence>MSIRNVPKVVIDNLQRSFERQINRLPTEYLRLVLSRGFCPKLNPTFSRQFFRIKVGDDVQAIETAPTHRGLQNRKLKRAKQTLRMLENANNACPTSWNRMLDIAYGRKGKMKWELLDPLMVDPTAPLPERIIPAVEKSRPPSYTPELAALLTSSISRTAKALTPKSLQVPPSLPERADPNSEQAKLLGPFSKRREVNIHKRFFKEETAKILPPLQISALSDLTASGEESATTSHIRGTGLEATGLLEEVKAISGDPWKHPTPTLRGRQSASESPNTPSGELALPTHTTLPRRFLRRRFQQLLSRLPIVTHKPSMKTQSNAAEKKSGRFFVTRSAGALLSDRRNSVSHYPTASAADVAWYELAESEKKSPKGKKNTALQDIDKQKSEG</sequence>
<evidence type="ECO:0000313" key="3">
    <source>
        <dbReference type="EMBL" id="CAL1695112.1"/>
    </source>
</evidence>
<dbReference type="EMBL" id="OZ037944">
    <property type="protein sequence ID" value="CAL1695112.1"/>
    <property type="molecule type" value="Genomic_DNA"/>
</dbReference>
<gene>
    <name evidence="3" type="ORF">GFSPODELE1_LOCUS595</name>
</gene>
<feature type="domain" description="LYR motif-containing protein Cup1-like N-terminal" evidence="2">
    <location>
        <begin position="47"/>
        <end position="116"/>
    </location>
</feature>
<organism evidence="3 4">
    <name type="scientific">Somion occarium</name>
    <dbReference type="NCBI Taxonomy" id="3059160"/>
    <lineage>
        <taxon>Eukaryota</taxon>
        <taxon>Fungi</taxon>
        <taxon>Dikarya</taxon>
        <taxon>Basidiomycota</taxon>
        <taxon>Agaricomycotina</taxon>
        <taxon>Agaricomycetes</taxon>
        <taxon>Polyporales</taxon>
        <taxon>Cerrenaceae</taxon>
        <taxon>Somion</taxon>
    </lineage>
</organism>
<accession>A0ABP1CLX5</accession>
<dbReference type="Proteomes" id="UP001497453">
    <property type="component" value="Chromosome 1"/>
</dbReference>
<dbReference type="Pfam" id="PF20263">
    <property type="entry name" value="LYRM2-like"/>
    <property type="match status" value="1"/>
</dbReference>
<protein>
    <recommendedName>
        <fullName evidence="2">LYR motif-containing protein Cup1-like N-terminal domain-containing protein</fullName>
    </recommendedName>
</protein>
<evidence type="ECO:0000256" key="1">
    <source>
        <dbReference type="SAM" id="MobiDB-lite"/>
    </source>
</evidence>
<name>A0ABP1CLX5_9APHY</name>
<proteinExistence type="predicted"/>
<keyword evidence="4" id="KW-1185">Reference proteome</keyword>
<evidence type="ECO:0000313" key="4">
    <source>
        <dbReference type="Proteomes" id="UP001497453"/>
    </source>
</evidence>
<dbReference type="InterPro" id="IPR046896">
    <property type="entry name" value="Cup1-like_N"/>
</dbReference>
<feature type="compositionally biased region" description="Polar residues" evidence="1">
    <location>
        <begin position="266"/>
        <end position="278"/>
    </location>
</feature>